<dbReference type="CDD" id="cd00085">
    <property type="entry name" value="HNHc"/>
    <property type="match status" value="1"/>
</dbReference>
<accession>A0A419W4N9</accession>
<proteinExistence type="predicted"/>
<name>A0A419W4N9_9BACT</name>
<dbReference type="AlphaFoldDB" id="A0A419W4N9"/>
<evidence type="ECO:0000313" key="2">
    <source>
        <dbReference type="Proteomes" id="UP000283387"/>
    </source>
</evidence>
<sequence length="352" mass="41729">MLFKYSYVSHASTEDFYKEVQVVFKNLWRERNNLGTFSLTTQLFTSEQIKTLRKSKKFKQLLENFINNFLQLEAEEQKEVLRAFIWENTISSRLSDINTRILCKEELPSSIRDQTKELFYYLYKERFRKKYLNTYYPIFYNRHRNRYCPFCGLEKIPAANSNKKREYDHILPKSIYPFAAVNLKNLAPSCIFCNEDAKKDKDIIFSTNINGAKRRRAYDYVYDGDLLVVDIRIENRTVFPNANGENSDWILTILPDEDKTRTWDEVFCIKERYIEYLDQHYNDWIKEAVGYCLSDSSLTDLEIKSSIVKMLTGLNTASNDNMESKLKLRFYELISSDTNSIPFQTIQTALNL</sequence>
<evidence type="ECO:0008006" key="3">
    <source>
        <dbReference type="Google" id="ProtNLM"/>
    </source>
</evidence>
<dbReference type="EMBL" id="RAPN01000001">
    <property type="protein sequence ID" value="RKD90431.1"/>
    <property type="molecule type" value="Genomic_DNA"/>
</dbReference>
<dbReference type="RefSeq" id="WP_120271838.1">
    <property type="nucleotide sequence ID" value="NZ_RAPN01000001.1"/>
</dbReference>
<gene>
    <name evidence="1" type="ORF">BC643_0770</name>
</gene>
<dbReference type="Proteomes" id="UP000283387">
    <property type="component" value="Unassembled WGS sequence"/>
</dbReference>
<protein>
    <recommendedName>
        <fullName evidence="3">HNH endonuclease</fullName>
    </recommendedName>
</protein>
<keyword evidence="2" id="KW-1185">Reference proteome</keyword>
<comment type="caution">
    <text evidence="1">The sequence shown here is derived from an EMBL/GenBank/DDBJ whole genome shotgun (WGS) entry which is preliminary data.</text>
</comment>
<dbReference type="InterPro" id="IPR003615">
    <property type="entry name" value="HNH_nuc"/>
</dbReference>
<dbReference type="Gene3D" id="1.10.30.50">
    <property type="match status" value="1"/>
</dbReference>
<evidence type="ECO:0000313" key="1">
    <source>
        <dbReference type="EMBL" id="RKD90431.1"/>
    </source>
</evidence>
<organism evidence="1 2">
    <name type="scientific">Mangrovibacterium diazotrophicum</name>
    <dbReference type="NCBI Taxonomy" id="1261403"/>
    <lineage>
        <taxon>Bacteria</taxon>
        <taxon>Pseudomonadati</taxon>
        <taxon>Bacteroidota</taxon>
        <taxon>Bacteroidia</taxon>
        <taxon>Marinilabiliales</taxon>
        <taxon>Prolixibacteraceae</taxon>
        <taxon>Mangrovibacterium</taxon>
    </lineage>
</organism>
<dbReference type="OrthoDB" id="9816185at2"/>
<reference evidence="1 2" key="1">
    <citation type="submission" date="2018-09" db="EMBL/GenBank/DDBJ databases">
        <title>Genomic Encyclopedia of Archaeal and Bacterial Type Strains, Phase II (KMG-II): from individual species to whole genera.</title>
        <authorList>
            <person name="Goeker M."/>
        </authorList>
    </citation>
    <scope>NUCLEOTIDE SEQUENCE [LARGE SCALE GENOMIC DNA]</scope>
    <source>
        <strain evidence="1 2">DSM 27148</strain>
    </source>
</reference>